<evidence type="ECO:0000313" key="1">
    <source>
        <dbReference type="EMBL" id="GFB29134.1"/>
    </source>
</evidence>
<feature type="non-terminal residue" evidence="1">
    <location>
        <position position="1"/>
    </location>
</feature>
<name>A0A699L7F5_TANCI</name>
<dbReference type="EMBL" id="BKCJ010594520">
    <property type="protein sequence ID" value="GFB29134.1"/>
    <property type="molecule type" value="Genomic_DNA"/>
</dbReference>
<proteinExistence type="predicted"/>
<sequence>GMSSSYISIYSNSDDESTSSYVSYIILSHLEARDTASPAALVPPSPDYILASSDYVPALDTKNEPFKAPTSPDYTLDSTTLTVVWLVESF</sequence>
<dbReference type="AlphaFoldDB" id="A0A699L7F5"/>
<accession>A0A699L7F5</accession>
<organism evidence="1">
    <name type="scientific">Tanacetum cinerariifolium</name>
    <name type="common">Dalmatian daisy</name>
    <name type="synonym">Chrysanthemum cinerariifolium</name>
    <dbReference type="NCBI Taxonomy" id="118510"/>
    <lineage>
        <taxon>Eukaryota</taxon>
        <taxon>Viridiplantae</taxon>
        <taxon>Streptophyta</taxon>
        <taxon>Embryophyta</taxon>
        <taxon>Tracheophyta</taxon>
        <taxon>Spermatophyta</taxon>
        <taxon>Magnoliopsida</taxon>
        <taxon>eudicotyledons</taxon>
        <taxon>Gunneridae</taxon>
        <taxon>Pentapetalae</taxon>
        <taxon>asterids</taxon>
        <taxon>campanulids</taxon>
        <taxon>Asterales</taxon>
        <taxon>Asteraceae</taxon>
        <taxon>Asteroideae</taxon>
        <taxon>Anthemideae</taxon>
        <taxon>Anthemidinae</taxon>
        <taxon>Tanacetum</taxon>
    </lineage>
</organism>
<reference evidence="1" key="1">
    <citation type="journal article" date="2019" name="Sci. Rep.">
        <title>Draft genome of Tanacetum cinerariifolium, the natural source of mosquito coil.</title>
        <authorList>
            <person name="Yamashiro T."/>
            <person name="Shiraishi A."/>
            <person name="Satake H."/>
            <person name="Nakayama K."/>
        </authorList>
    </citation>
    <scope>NUCLEOTIDE SEQUENCE</scope>
</reference>
<gene>
    <name evidence="1" type="ORF">Tci_701105</name>
</gene>
<comment type="caution">
    <text evidence="1">The sequence shown here is derived from an EMBL/GenBank/DDBJ whole genome shotgun (WGS) entry which is preliminary data.</text>
</comment>
<protein>
    <submittedName>
        <fullName evidence="1">Uncharacterized protein</fullName>
    </submittedName>
</protein>